<evidence type="ECO:0000313" key="3">
    <source>
        <dbReference type="Proteomes" id="UP000798808"/>
    </source>
</evidence>
<evidence type="ECO:0000256" key="1">
    <source>
        <dbReference type="SAM" id="MobiDB-lite"/>
    </source>
</evidence>
<feature type="region of interest" description="Disordered" evidence="1">
    <location>
        <begin position="1"/>
        <end position="44"/>
    </location>
</feature>
<evidence type="ECO:0008006" key="4">
    <source>
        <dbReference type="Google" id="ProtNLM"/>
    </source>
</evidence>
<dbReference type="Proteomes" id="UP000798808">
    <property type="component" value="Unassembled WGS sequence"/>
</dbReference>
<dbReference type="EMBL" id="SMLW01000117">
    <property type="protein sequence ID" value="MTI23373.1"/>
    <property type="molecule type" value="Genomic_DNA"/>
</dbReference>
<gene>
    <name evidence="2" type="ORF">E1163_00245</name>
</gene>
<dbReference type="RefSeq" id="WP_155168530.1">
    <property type="nucleotide sequence ID" value="NZ_BAAAFL010000029.1"/>
</dbReference>
<comment type="caution">
    <text evidence="2">The sequence shown here is derived from an EMBL/GenBank/DDBJ whole genome shotgun (WGS) entry which is preliminary data.</text>
</comment>
<keyword evidence="3" id="KW-1185">Reference proteome</keyword>
<proteinExistence type="predicted"/>
<evidence type="ECO:0000313" key="2">
    <source>
        <dbReference type="EMBL" id="MTI23373.1"/>
    </source>
</evidence>
<accession>A0ABW9RIW2</accession>
<sequence>MKTSGEREIQSLSLKIKSLENQEPEKKVPNPNGKKGGPDHQKVNENVAKEIEERGNIAEPEKKINTPEGEKGYRYADQAEVDPKTGEVIEYHQVGKQNKNGTPVSRERKAKKDIEDATGKPVKFHPYNKDEK</sequence>
<reference evidence="2 3" key="1">
    <citation type="submission" date="2019-02" db="EMBL/GenBank/DDBJ databases">
        <authorList>
            <person name="Goldberg S.R."/>
            <person name="Haltli B.A."/>
            <person name="Correa H."/>
            <person name="Russell K.G."/>
        </authorList>
    </citation>
    <scope>NUCLEOTIDE SEQUENCE [LARGE SCALE GENOMIC DNA]</scope>
    <source>
        <strain evidence="2 3">JCM 16186</strain>
    </source>
</reference>
<feature type="compositionally biased region" description="Basic and acidic residues" evidence="1">
    <location>
        <begin position="105"/>
        <end position="118"/>
    </location>
</feature>
<feature type="region of interest" description="Disordered" evidence="1">
    <location>
        <begin position="92"/>
        <end position="132"/>
    </location>
</feature>
<protein>
    <recommendedName>
        <fullName evidence="4">Bacterial toxin 24 domain-containing protein</fullName>
    </recommendedName>
</protein>
<organism evidence="2 3">
    <name type="scientific">Fulvivirga kasyanovii</name>
    <dbReference type="NCBI Taxonomy" id="396812"/>
    <lineage>
        <taxon>Bacteria</taxon>
        <taxon>Pseudomonadati</taxon>
        <taxon>Bacteroidota</taxon>
        <taxon>Cytophagia</taxon>
        <taxon>Cytophagales</taxon>
        <taxon>Fulvivirgaceae</taxon>
        <taxon>Fulvivirga</taxon>
    </lineage>
</organism>
<feature type="compositionally biased region" description="Basic and acidic residues" evidence="1">
    <location>
        <begin position="17"/>
        <end position="28"/>
    </location>
</feature>
<name>A0ABW9RIW2_9BACT</name>